<evidence type="ECO:0000256" key="12">
    <source>
        <dbReference type="ARBA" id="ARBA00023554"/>
    </source>
</evidence>
<reference evidence="20" key="1">
    <citation type="submission" date="1999-01" db="EMBL/GenBank/DDBJ databases">
        <title>Cloning and overexpression in Escherichia coli of the gene encoding NADP-dependent isocitrate dehydrogenase from thermoacidophilic archaeon, Thermoplasma acidophilum HO-62.</title>
        <authorList>
            <person name="Suzuki T."/>
            <person name="Iwasaki T."/>
            <person name="Kon T."/>
            <person name="Yamagishi A."/>
            <person name="Oshima T."/>
        </authorList>
    </citation>
    <scope>NUCLEOTIDE SEQUENCE</scope>
    <source>
        <strain evidence="20">HO-62</strain>
    </source>
</reference>
<dbReference type="InterPro" id="IPR004439">
    <property type="entry name" value="Isocitrate_DH_NADP_dimer_prok"/>
</dbReference>
<feature type="modified residue" description="Phosphoserine" evidence="18">
    <location>
        <position position="102"/>
    </location>
</feature>
<feature type="binding site" evidence="15">
    <location>
        <position position="93"/>
    </location>
    <ligand>
        <name>NADP(+)</name>
        <dbReference type="ChEBI" id="CHEBI:58349"/>
    </ligand>
</feature>
<evidence type="ECO:0000256" key="8">
    <source>
        <dbReference type="ARBA" id="ARBA00022842"/>
    </source>
</evidence>
<dbReference type="Gene3D" id="3.40.718.10">
    <property type="entry name" value="Isopropylmalate Dehydrogenase"/>
    <property type="match status" value="1"/>
</dbReference>
<name>Q8X271_THEAI</name>
<keyword evidence="7" id="KW-0479">Metal-binding</keyword>
<evidence type="ECO:0000256" key="10">
    <source>
        <dbReference type="ARBA" id="ARBA00023002"/>
    </source>
</evidence>
<feature type="binding site" evidence="15">
    <location>
        <begin position="324"/>
        <end position="330"/>
    </location>
    <ligand>
        <name>NADP(+)</name>
        <dbReference type="ChEBI" id="CHEBI:58349"/>
    </ligand>
</feature>
<dbReference type="GO" id="GO:0004450">
    <property type="term" value="F:isocitrate dehydrogenase (NADP+) activity"/>
    <property type="evidence" value="ECO:0007669"/>
    <property type="project" value="UniProtKB-UniRule"/>
</dbReference>
<organism evidence="20">
    <name type="scientific">Thermoplasma acidophilum</name>
    <dbReference type="NCBI Taxonomy" id="2303"/>
    <lineage>
        <taxon>Archaea</taxon>
        <taxon>Methanobacteriati</taxon>
        <taxon>Thermoplasmatota</taxon>
        <taxon>Thermoplasmata</taxon>
        <taxon>Thermoplasmatales</taxon>
        <taxon>Thermoplasmataceae</taxon>
        <taxon>Thermoplasma</taxon>
    </lineage>
</organism>
<evidence type="ECO:0000256" key="4">
    <source>
        <dbReference type="ARBA" id="ARBA00013013"/>
    </source>
</evidence>
<feature type="binding site" evidence="14">
    <location>
        <position position="118"/>
    </location>
    <ligand>
        <name>D-threo-isocitrate</name>
        <dbReference type="ChEBI" id="CHEBI:15562"/>
    </ligand>
</feature>
<protein>
    <recommendedName>
        <fullName evidence="4 13">Isocitrate dehydrogenase (NADP(+))</fullName>
        <ecNumber evidence="4 13">1.1.1.42</ecNumber>
    </recommendedName>
</protein>
<evidence type="ECO:0000256" key="11">
    <source>
        <dbReference type="ARBA" id="ARBA00023211"/>
    </source>
</evidence>
<dbReference type="SMART" id="SM01329">
    <property type="entry name" value="Iso_dh"/>
    <property type="match status" value="1"/>
</dbReference>
<dbReference type="GO" id="GO:0051287">
    <property type="term" value="F:NAD binding"/>
    <property type="evidence" value="ECO:0007669"/>
    <property type="project" value="InterPro"/>
</dbReference>
<dbReference type="PANTHER" id="PTHR43504:SF1">
    <property type="entry name" value="ISOCITRATE DEHYDROGENASE [NADP]"/>
    <property type="match status" value="1"/>
</dbReference>
<feature type="binding site" evidence="14">
    <location>
        <position position="104"/>
    </location>
    <ligand>
        <name>D-threo-isocitrate</name>
        <dbReference type="ChEBI" id="CHEBI:15562"/>
    </ligand>
</feature>
<evidence type="ECO:0000256" key="7">
    <source>
        <dbReference type="ARBA" id="ARBA00022723"/>
    </source>
</evidence>
<dbReference type="InterPro" id="IPR024084">
    <property type="entry name" value="IsoPropMal-DH-like_dom"/>
</dbReference>
<dbReference type="AlphaFoldDB" id="Q8X271"/>
<dbReference type="SUPFAM" id="SSF53659">
    <property type="entry name" value="Isocitrate/Isopropylmalate dehydrogenase-like"/>
    <property type="match status" value="1"/>
</dbReference>
<evidence type="ECO:0000256" key="1">
    <source>
        <dbReference type="ARBA" id="ARBA00001936"/>
    </source>
</evidence>
<dbReference type="NCBIfam" id="NF005036">
    <property type="entry name" value="PRK06451.1"/>
    <property type="match status" value="1"/>
</dbReference>
<evidence type="ECO:0000256" key="5">
    <source>
        <dbReference type="ARBA" id="ARBA00022435"/>
    </source>
</evidence>
<keyword evidence="9 15" id="KW-0521">NADP</keyword>
<dbReference type="GO" id="GO:0006097">
    <property type="term" value="P:glyoxylate cycle"/>
    <property type="evidence" value="ECO:0007669"/>
    <property type="project" value="UniProtKB-KW"/>
</dbReference>
<keyword evidence="8 16" id="KW-0460">Magnesium</keyword>
<feature type="binding site" evidence="14">
    <location>
        <position position="102"/>
    </location>
    <ligand>
        <name>D-threo-isocitrate</name>
        <dbReference type="ChEBI" id="CHEBI:15562"/>
    </ligand>
</feature>
<evidence type="ECO:0000259" key="19">
    <source>
        <dbReference type="SMART" id="SM01329"/>
    </source>
</evidence>
<dbReference type="GO" id="GO:0000287">
    <property type="term" value="F:magnesium ion binding"/>
    <property type="evidence" value="ECO:0007669"/>
    <property type="project" value="InterPro"/>
</dbReference>
<proteinExistence type="inferred from homology"/>
<dbReference type="Pfam" id="PF00180">
    <property type="entry name" value="Iso_dh"/>
    <property type="match status" value="1"/>
</dbReference>
<feature type="binding site" evidence="16">
    <location>
        <position position="292"/>
    </location>
    <ligand>
        <name>Mg(2+)</name>
        <dbReference type="ChEBI" id="CHEBI:18420"/>
    </ligand>
</feature>
<dbReference type="EMBL" id="AB022437">
    <property type="protein sequence ID" value="BAB83690.1"/>
    <property type="molecule type" value="Genomic_DNA"/>
</dbReference>
<feature type="modified residue" description="N6-succinyllysine" evidence="18">
    <location>
        <position position="228"/>
    </location>
</feature>
<dbReference type="PROSITE" id="PS00470">
    <property type="entry name" value="IDH_IMDH"/>
    <property type="match status" value="1"/>
</dbReference>
<evidence type="ECO:0000256" key="6">
    <source>
        <dbReference type="ARBA" id="ARBA00022532"/>
    </source>
</evidence>
<dbReference type="GO" id="GO:0006099">
    <property type="term" value="P:tricarboxylic acid cycle"/>
    <property type="evidence" value="ECO:0007669"/>
    <property type="project" value="UniProtKB-UniRule"/>
</dbReference>
<dbReference type="NCBIfam" id="TIGR00183">
    <property type="entry name" value="prok_nadp_idh"/>
    <property type="match status" value="1"/>
</dbReference>
<feature type="modified residue" description="N6-succinyllysine" evidence="18">
    <location>
        <position position="89"/>
    </location>
</feature>
<comment type="cofactor">
    <cofactor evidence="1">
        <name>Mn(2+)</name>
        <dbReference type="ChEBI" id="CHEBI:29035"/>
    </cofactor>
</comment>
<dbReference type="EC" id="1.1.1.42" evidence="4 13"/>
<keyword evidence="11 16" id="KW-0464">Manganese</keyword>
<accession>Q8X271</accession>
<keyword evidence="5" id="KW-0329">Glyoxylate bypass</keyword>
<evidence type="ECO:0000256" key="18">
    <source>
        <dbReference type="PIRSR" id="PIRSR604439-5"/>
    </source>
</evidence>
<comment type="subunit">
    <text evidence="3">Homodimer.</text>
</comment>
<comment type="cofactor">
    <cofactor evidence="16">
        <name>Mg(2+)</name>
        <dbReference type="ChEBI" id="CHEBI:18420"/>
    </cofactor>
    <cofactor evidence="16">
        <name>Mn(2+)</name>
        <dbReference type="ChEBI" id="CHEBI:29035"/>
    </cofactor>
    <text evidence="16">Binds 1 Mg(2+) or Mn(2+) ion per subunit.</text>
</comment>
<evidence type="ECO:0000256" key="17">
    <source>
        <dbReference type="PIRSR" id="PIRSR604439-4"/>
    </source>
</evidence>
<keyword evidence="6" id="KW-0816">Tricarboxylic acid cycle</keyword>
<sequence>MAYIQVKDDGTLQVPDRVTIGYIEGDGIGPDISKTTINVLNAALEIAYGGKRSIEWKKILAGDEAYDKTGDRLPQSSLDELKKCVVALKGPLTTPIGEGFRSLNVTLRQYLDLYANIRPVRYFPGVPSPVVHPEYMNMVVFRENTEDLYAGIEWRYDSDGPKKVREFLASTFNINLTADTGIGIKPISKFKSTRLVRKAIQYAIANKRKSVTLVHKGNIMKYTEGAFKEWGYEVAKTEFGNYTVTETEYLQDPEKYSNKIVIKDRITDNMFQQVLTRTQEYDVIATPNLNGDYLSDALAAQVGGIGLAPGANIGDHYAVFEAVHGTAPKYAGMDVANPTSLILSGEMMLQHIGWNEAANILDEAIMQTYKDQKLTQDIARLLNVKALKCSEFGEEIINRMKKPVH</sequence>
<dbReference type="PANTHER" id="PTHR43504">
    <property type="entry name" value="ISOCITRATE DEHYDROGENASE [NADP]"/>
    <property type="match status" value="1"/>
</dbReference>
<feature type="site" description="Critical for catalysis" evidence="17">
    <location>
        <position position="216"/>
    </location>
</feature>
<evidence type="ECO:0000256" key="16">
    <source>
        <dbReference type="PIRSR" id="PIRSR604439-3"/>
    </source>
</evidence>
<feature type="binding site" evidence="14">
    <location>
        <position position="108"/>
    </location>
    <ligand>
        <name>D-threo-isocitrate</name>
        <dbReference type="ChEBI" id="CHEBI:15562"/>
    </ligand>
</feature>
<dbReference type="NCBIfam" id="NF005425">
    <property type="entry name" value="PRK07006.1"/>
    <property type="match status" value="1"/>
</dbReference>
<comment type="similarity">
    <text evidence="2">Belongs to the isocitrate and isopropylmalate dehydrogenases family.</text>
</comment>
<evidence type="ECO:0000256" key="3">
    <source>
        <dbReference type="ARBA" id="ARBA00011738"/>
    </source>
</evidence>
<dbReference type="InterPro" id="IPR019818">
    <property type="entry name" value="IsoCit/isopropylmalate_DH_CS"/>
</dbReference>
<evidence type="ECO:0000256" key="15">
    <source>
        <dbReference type="PIRSR" id="PIRSR604439-2"/>
    </source>
</evidence>
<evidence type="ECO:0000256" key="13">
    <source>
        <dbReference type="NCBIfam" id="TIGR00183"/>
    </source>
</evidence>
<feature type="binding site" evidence="14">
    <location>
        <position position="142"/>
    </location>
    <ligand>
        <name>D-threo-isocitrate</name>
        <dbReference type="ChEBI" id="CHEBI:15562"/>
    </ligand>
</feature>
<comment type="catalytic activity">
    <reaction evidence="12">
        <text>D-threo-isocitrate + NADP(+) = 2-oxoglutarate + CO2 + NADPH</text>
        <dbReference type="Rhea" id="RHEA:19629"/>
        <dbReference type="ChEBI" id="CHEBI:15562"/>
        <dbReference type="ChEBI" id="CHEBI:16526"/>
        <dbReference type="ChEBI" id="CHEBI:16810"/>
        <dbReference type="ChEBI" id="CHEBI:57783"/>
        <dbReference type="ChEBI" id="CHEBI:58349"/>
        <dbReference type="EC" id="1.1.1.42"/>
    </reaction>
</comment>
<gene>
    <name evidence="20" type="primary">icd</name>
</gene>
<evidence type="ECO:0000256" key="2">
    <source>
        <dbReference type="ARBA" id="ARBA00007769"/>
    </source>
</evidence>
<keyword evidence="10" id="KW-0560">Oxidoreductase</keyword>
<feature type="binding site" evidence="15">
    <location>
        <position position="337"/>
    </location>
    <ligand>
        <name>NADP(+)</name>
        <dbReference type="ChEBI" id="CHEBI:58349"/>
    </ligand>
</feature>
<evidence type="ECO:0000256" key="14">
    <source>
        <dbReference type="PIRSR" id="PIRSR604439-1"/>
    </source>
</evidence>
<evidence type="ECO:0000313" key="20">
    <source>
        <dbReference type="EMBL" id="BAB83690.1"/>
    </source>
</evidence>
<feature type="binding site" evidence="15">
    <location>
        <position position="380"/>
    </location>
    <ligand>
        <name>NADP(+)</name>
        <dbReference type="ChEBI" id="CHEBI:58349"/>
    </ligand>
</feature>
<feature type="domain" description="Isopropylmalate dehydrogenase-like" evidence="19">
    <location>
        <begin position="19"/>
        <end position="396"/>
    </location>
</feature>
<feature type="site" description="Critical for catalysis" evidence="17">
    <location>
        <position position="149"/>
    </location>
</feature>
<evidence type="ECO:0000256" key="9">
    <source>
        <dbReference type="ARBA" id="ARBA00022857"/>
    </source>
</evidence>